<dbReference type="Pfam" id="PF13920">
    <property type="entry name" value="zf-C3HC4_3"/>
    <property type="match status" value="1"/>
</dbReference>
<evidence type="ECO:0000256" key="4">
    <source>
        <dbReference type="PROSITE-ProRule" id="PRU00175"/>
    </source>
</evidence>
<evidence type="ECO:0000256" key="2">
    <source>
        <dbReference type="ARBA" id="ARBA00022771"/>
    </source>
</evidence>
<comment type="caution">
    <text evidence="6">The sequence shown here is derived from an EMBL/GenBank/DDBJ whole genome shotgun (WGS) entry which is preliminary data.</text>
</comment>
<gene>
    <name evidence="6" type="ORF">TL16_g13297</name>
</gene>
<evidence type="ECO:0000259" key="5">
    <source>
        <dbReference type="PROSITE" id="PS50089"/>
    </source>
</evidence>
<dbReference type="PROSITE" id="PS50089">
    <property type="entry name" value="ZF_RING_2"/>
    <property type="match status" value="1"/>
</dbReference>
<dbReference type="InterPro" id="IPR001841">
    <property type="entry name" value="Znf_RING"/>
</dbReference>
<evidence type="ECO:0000256" key="3">
    <source>
        <dbReference type="ARBA" id="ARBA00022833"/>
    </source>
</evidence>
<dbReference type="GO" id="GO:0061630">
    <property type="term" value="F:ubiquitin protein ligase activity"/>
    <property type="evidence" value="ECO:0007669"/>
    <property type="project" value="TreeGrafter"/>
</dbReference>
<reference evidence="7" key="1">
    <citation type="journal article" date="2023" name="Commun. Biol.">
        <title>Genome analysis of Parmales, the sister group of diatoms, reveals the evolutionary specialization of diatoms from phago-mixotrophs to photoautotrophs.</title>
        <authorList>
            <person name="Ban H."/>
            <person name="Sato S."/>
            <person name="Yoshikawa S."/>
            <person name="Yamada K."/>
            <person name="Nakamura Y."/>
            <person name="Ichinomiya M."/>
            <person name="Sato N."/>
            <person name="Blanc-Mathieu R."/>
            <person name="Endo H."/>
            <person name="Kuwata A."/>
            <person name="Ogata H."/>
        </authorList>
    </citation>
    <scope>NUCLEOTIDE SEQUENCE [LARGE SCALE GENOMIC DNA]</scope>
</reference>
<organism evidence="6 7">
    <name type="scientific">Triparma laevis f. inornata</name>
    <dbReference type="NCBI Taxonomy" id="1714386"/>
    <lineage>
        <taxon>Eukaryota</taxon>
        <taxon>Sar</taxon>
        <taxon>Stramenopiles</taxon>
        <taxon>Ochrophyta</taxon>
        <taxon>Bolidophyceae</taxon>
        <taxon>Parmales</taxon>
        <taxon>Triparmaceae</taxon>
        <taxon>Triparma</taxon>
    </lineage>
</organism>
<dbReference type="InterPro" id="IPR013083">
    <property type="entry name" value="Znf_RING/FYVE/PHD"/>
</dbReference>
<protein>
    <recommendedName>
        <fullName evidence="5">RING-type domain-containing protein</fullName>
    </recommendedName>
</protein>
<name>A0A9W7BXQ0_9STRA</name>
<dbReference type="SUPFAM" id="SSF57850">
    <property type="entry name" value="RING/U-box"/>
    <property type="match status" value="1"/>
</dbReference>
<keyword evidence="2 4" id="KW-0863">Zinc-finger</keyword>
<dbReference type="GO" id="GO:0016567">
    <property type="term" value="P:protein ubiquitination"/>
    <property type="evidence" value="ECO:0007669"/>
    <property type="project" value="TreeGrafter"/>
</dbReference>
<dbReference type="SMART" id="SM00184">
    <property type="entry name" value="RING"/>
    <property type="match status" value="1"/>
</dbReference>
<dbReference type="Gene3D" id="3.30.40.10">
    <property type="entry name" value="Zinc/RING finger domain, C3HC4 (zinc finger)"/>
    <property type="match status" value="1"/>
</dbReference>
<dbReference type="EMBL" id="BLQM01000672">
    <property type="protein sequence ID" value="GMH96346.1"/>
    <property type="molecule type" value="Genomic_DNA"/>
</dbReference>
<dbReference type="AlphaFoldDB" id="A0A9W7BXQ0"/>
<evidence type="ECO:0000313" key="6">
    <source>
        <dbReference type="EMBL" id="GMH96346.1"/>
    </source>
</evidence>
<dbReference type="PANTHER" id="PTHR46858">
    <property type="entry name" value="OS05G0521000 PROTEIN"/>
    <property type="match status" value="1"/>
</dbReference>
<dbReference type="Proteomes" id="UP001162640">
    <property type="component" value="Unassembled WGS sequence"/>
</dbReference>
<keyword evidence="3" id="KW-0862">Zinc</keyword>
<sequence length="72" mass="7865">MKFSQSPSEPAAAFKGSVEGDEDTCIICIDNVVNAKLRPCGHSATCRECTEELIKRKEPCPLCRKPIAGRDI</sequence>
<keyword evidence="1" id="KW-0479">Metal-binding</keyword>
<accession>A0A9W7BXQ0</accession>
<evidence type="ECO:0000256" key="1">
    <source>
        <dbReference type="ARBA" id="ARBA00022723"/>
    </source>
</evidence>
<evidence type="ECO:0000313" key="7">
    <source>
        <dbReference type="Proteomes" id="UP001162640"/>
    </source>
</evidence>
<dbReference type="PANTHER" id="PTHR46858:SF5">
    <property type="entry name" value="E3 UBIQUITIN-PROTEIN LIGASE APD1-RELATED"/>
    <property type="match status" value="1"/>
</dbReference>
<feature type="domain" description="RING-type" evidence="5">
    <location>
        <begin position="25"/>
        <end position="64"/>
    </location>
</feature>
<dbReference type="GO" id="GO:0008270">
    <property type="term" value="F:zinc ion binding"/>
    <property type="evidence" value="ECO:0007669"/>
    <property type="project" value="UniProtKB-KW"/>
</dbReference>
<proteinExistence type="predicted"/>